<evidence type="ECO:0000256" key="1">
    <source>
        <dbReference type="SAM" id="MobiDB-lite"/>
    </source>
</evidence>
<dbReference type="EnsemblPlants" id="Ma06_t02730.1">
    <property type="protein sequence ID" value="Ma06_p02730.1"/>
    <property type="gene ID" value="Ma06_g02730"/>
</dbReference>
<evidence type="ECO:0000259" key="2">
    <source>
        <dbReference type="Pfam" id="PF04774"/>
    </source>
</evidence>
<feature type="region of interest" description="Disordered" evidence="1">
    <location>
        <begin position="102"/>
        <end position="157"/>
    </location>
</feature>
<name>A0A804JBX4_MUSAM</name>
<evidence type="ECO:0000313" key="3">
    <source>
        <dbReference type="EMBL" id="CAG1845100.1"/>
    </source>
</evidence>
<feature type="compositionally biased region" description="Polar residues" evidence="1">
    <location>
        <begin position="34"/>
        <end position="49"/>
    </location>
</feature>
<reference evidence="4" key="2">
    <citation type="submission" date="2021-05" db="UniProtKB">
        <authorList>
            <consortium name="EnsemblPlants"/>
        </authorList>
    </citation>
    <scope>IDENTIFICATION</scope>
    <source>
        <strain evidence="4">subsp. malaccensis</strain>
    </source>
</reference>
<feature type="compositionally biased region" description="Basic and acidic residues" evidence="1">
    <location>
        <begin position="117"/>
        <end position="135"/>
    </location>
</feature>
<dbReference type="InterPro" id="IPR006861">
    <property type="entry name" value="HABP4_PAIRBP1-bd"/>
</dbReference>
<gene>
    <name evidence="3" type="ORF">GSMUA_148950.1</name>
</gene>
<dbReference type="InParanoid" id="A0A804JBX4"/>
<feature type="domain" description="Hyaluronan/mRNA-binding protein" evidence="2">
    <location>
        <begin position="112"/>
        <end position="150"/>
    </location>
</feature>
<dbReference type="OrthoDB" id="10400189at2759"/>
<protein>
    <submittedName>
        <fullName evidence="3">(wild Malaysian banana) hypothetical protein</fullName>
    </submittedName>
</protein>
<keyword evidence="5" id="KW-1185">Reference proteome</keyword>
<proteinExistence type="predicted"/>
<dbReference type="EMBL" id="HG996471">
    <property type="protein sequence ID" value="CAG1845100.1"/>
    <property type="molecule type" value="Genomic_DNA"/>
</dbReference>
<feature type="compositionally biased region" description="Basic and acidic residues" evidence="1">
    <location>
        <begin position="147"/>
        <end position="157"/>
    </location>
</feature>
<feature type="region of interest" description="Disordered" evidence="1">
    <location>
        <begin position="15"/>
        <end position="49"/>
    </location>
</feature>
<sequence>MTTTTILRIFSLSGNRRLPSRSPTHPRLCRRPNSRTSPSLPLKQETGTSMDLPGATVAVFLKRVMVISPLKGGVEDMGRNGSIFVVVDLVDMAIVMEKAGLTPNDPHVEGGGSGRGYEMKREGTRRANWGTKDDDLIAQGTEEEADMDGKLANSKEE</sequence>
<evidence type="ECO:0000313" key="5">
    <source>
        <dbReference type="Proteomes" id="UP000012960"/>
    </source>
</evidence>
<dbReference type="Gramene" id="Ma06_t02730.1">
    <property type="protein sequence ID" value="Ma06_p02730.1"/>
    <property type="gene ID" value="Ma06_g02730"/>
</dbReference>
<organism evidence="4 5">
    <name type="scientific">Musa acuminata subsp. malaccensis</name>
    <name type="common">Wild banana</name>
    <name type="synonym">Musa malaccensis</name>
    <dbReference type="NCBI Taxonomy" id="214687"/>
    <lineage>
        <taxon>Eukaryota</taxon>
        <taxon>Viridiplantae</taxon>
        <taxon>Streptophyta</taxon>
        <taxon>Embryophyta</taxon>
        <taxon>Tracheophyta</taxon>
        <taxon>Spermatophyta</taxon>
        <taxon>Magnoliopsida</taxon>
        <taxon>Liliopsida</taxon>
        <taxon>Zingiberales</taxon>
        <taxon>Musaceae</taxon>
        <taxon>Musa</taxon>
    </lineage>
</organism>
<accession>A0A804JBX4</accession>
<dbReference type="Proteomes" id="UP000012960">
    <property type="component" value="Unplaced"/>
</dbReference>
<dbReference type="Pfam" id="PF04774">
    <property type="entry name" value="HABP4_PAI-RBP1"/>
    <property type="match status" value="1"/>
</dbReference>
<evidence type="ECO:0000313" key="4">
    <source>
        <dbReference type="EnsemblPlants" id="Ma06_p02730.1"/>
    </source>
</evidence>
<reference evidence="3" key="1">
    <citation type="submission" date="2021-03" db="EMBL/GenBank/DDBJ databases">
        <authorList>
            <consortium name="Genoscope - CEA"/>
            <person name="William W."/>
        </authorList>
    </citation>
    <scope>NUCLEOTIDE SEQUENCE</scope>
    <source>
        <strain evidence="3">Doubled-haploid Pahang</strain>
    </source>
</reference>
<dbReference type="AlphaFoldDB" id="A0A804JBX4"/>